<accession>A0A2H1L3E5</accession>
<dbReference type="Proteomes" id="UP000234462">
    <property type="component" value="Unassembled WGS sequence"/>
</dbReference>
<name>A0A2H1L3E5_9MICO</name>
<dbReference type="InterPro" id="IPR011044">
    <property type="entry name" value="Quino_amine_DH_bsu"/>
</dbReference>
<protein>
    <recommendedName>
        <fullName evidence="4">Secreted protein</fullName>
    </recommendedName>
</protein>
<keyword evidence="3" id="KW-1185">Reference proteome</keyword>
<dbReference type="AlphaFoldDB" id="A0A2H1L3E5"/>
<evidence type="ECO:0008006" key="4">
    <source>
        <dbReference type="Google" id="ProtNLM"/>
    </source>
</evidence>
<feature type="region of interest" description="Disordered" evidence="1">
    <location>
        <begin position="152"/>
        <end position="181"/>
    </location>
</feature>
<sequence>MCRTNGRRRVTDAISRRRGHMRVSTYPPMTMFLVSELYACMTTSKKSTRAARSFASFAAVSALALLAGCGQGSAPESEAGSAPAIDPSDRETHEAAGANPRIAATYDGGILVLDGITGEQLADLPAQGFTRLNQAGDDRHLFLTEGDSFRLLDTGTSSEPHGDHSHSYTTDPVLSDQRVEGSHPGHLVVHDGIAAAFFDGDGVVKTFDPSGLDATTAIESDDQTLPDPHHGVAVPREDGSVVLTEGTEESRSTVLVQDEDGEEIVRTDDCPGVHGETVAADGVITVGCENGIVIVDGDEITHVDADEDYARLGNQAGSPESPVVLGDYKTDPDAELERPTRISLTDTESGAIEVVDLPASYSFRSLARGPEGEALVLGTDGTLRVIDEESGEIAAEVPVTEEWEEPSEWQTPMPNITVSDELAYVTDPKTQTMHLVDLTKAEDGAEAVVDSVELSQVPNETAVASGAVTEVREVVDGEHAGHDGHNH</sequence>
<evidence type="ECO:0000313" key="2">
    <source>
        <dbReference type="EMBL" id="SMY11427.1"/>
    </source>
</evidence>
<reference evidence="3" key="1">
    <citation type="submission" date="2017-03" db="EMBL/GenBank/DDBJ databases">
        <authorList>
            <person name="Monnet C."/>
        </authorList>
    </citation>
    <scope>NUCLEOTIDE SEQUENCE [LARGE SCALE GENOMIC DNA]</scope>
    <source>
        <strain evidence="3">SJ5-8</strain>
    </source>
</reference>
<dbReference type="SUPFAM" id="SSF50969">
    <property type="entry name" value="YVTN repeat-like/Quinoprotein amine dehydrogenase"/>
    <property type="match status" value="1"/>
</dbReference>
<gene>
    <name evidence="2" type="ORF">BJEO58_01012</name>
</gene>
<evidence type="ECO:0000313" key="3">
    <source>
        <dbReference type="Proteomes" id="UP000234462"/>
    </source>
</evidence>
<dbReference type="EMBL" id="FXZM01000004">
    <property type="protein sequence ID" value="SMY11427.1"/>
    <property type="molecule type" value="Genomic_DNA"/>
</dbReference>
<feature type="compositionally biased region" description="Low complexity" evidence="1">
    <location>
        <begin position="74"/>
        <end position="84"/>
    </location>
</feature>
<organism evidence="2 3">
    <name type="scientific">Brevibacterium jeotgali</name>
    <dbReference type="NCBI Taxonomy" id="1262550"/>
    <lineage>
        <taxon>Bacteria</taxon>
        <taxon>Bacillati</taxon>
        <taxon>Actinomycetota</taxon>
        <taxon>Actinomycetes</taxon>
        <taxon>Micrococcales</taxon>
        <taxon>Brevibacteriaceae</taxon>
        <taxon>Brevibacterium</taxon>
    </lineage>
</organism>
<proteinExistence type="predicted"/>
<feature type="region of interest" description="Disordered" evidence="1">
    <location>
        <begin position="313"/>
        <end position="333"/>
    </location>
</feature>
<evidence type="ECO:0000256" key="1">
    <source>
        <dbReference type="SAM" id="MobiDB-lite"/>
    </source>
</evidence>
<feature type="region of interest" description="Disordered" evidence="1">
    <location>
        <begin position="74"/>
        <end position="95"/>
    </location>
</feature>